<evidence type="ECO:0000259" key="1">
    <source>
        <dbReference type="PROSITE" id="PS50801"/>
    </source>
</evidence>
<dbReference type="InterPro" id="IPR002645">
    <property type="entry name" value="STAS_dom"/>
</dbReference>
<dbReference type="InterPro" id="IPR036513">
    <property type="entry name" value="STAS_dom_sf"/>
</dbReference>
<evidence type="ECO:0000313" key="3">
    <source>
        <dbReference type="Proteomes" id="UP000199546"/>
    </source>
</evidence>
<organism evidence="2 3">
    <name type="scientific">Geodermatophilus amargosae</name>
    <dbReference type="NCBI Taxonomy" id="1296565"/>
    <lineage>
        <taxon>Bacteria</taxon>
        <taxon>Bacillati</taxon>
        <taxon>Actinomycetota</taxon>
        <taxon>Actinomycetes</taxon>
        <taxon>Geodermatophilales</taxon>
        <taxon>Geodermatophilaceae</taxon>
        <taxon>Geodermatophilus</taxon>
    </lineage>
</organism>
<gene>
    <name evidence="2" type="ORF">SAMN05660657_03752</name>
</gene>
<proteinExistence type="predicted"/>
<accession>A0A1I7BPZ5</accession>
<dbReference type="Pfam" id="PF13466">
    <property type="entry name" value="STAS_2"/>
    <property type="match status" value="1"/>
</dbReference>
<dbReference type="PROSITE" id="PS50801">
    <property type="entry name" value="STAS"/>
    <property type="match status" value="1"/>
</dbReference>
<dbReference type="CDD" id="cd07043">
    <property type="entry name" value="STAS_anti-anti-sigma_factors"/>
    <property type="match status" value="1"/>
</dbReference>
<dbReference type="OrthoDB" id="3826701at2"/>
<dbReference type="Proteomes" id="UP000199546">
    <property type="component" value="Unassembled WGS sequence"/>
</dbReference>
<dbReference type="RefSeq" id="WP_093581662.1">
    <property type="nucleotide sequence ID" value="NZ_FPBA01000015.1"/>
</dbReference>
<dbReference type="EMBL" id="FPBA01000015">
    <property type="protein sequence ID" value="SFT89252.1"/>
    <property type="molecule type" value="Genomic_DNA"/>
</dbReference>
<reference evidence="3" key="1">
    <citation type="submission" date="2016-10" db="EMBL/GenBank/DDBJ databases">
        <authorList>
            <person name="Varghese N."/>
            <person name="Submissions S."/>
        </authorList>
    </citation>
    <scope>NUCLEOTIDE SEQUENCE [LARGE SCALE GENOMIC DNA]</scope>
    <source>
        <strain evidence="3">DSM 46136</strain>
    </source>
</reference>
<dbReference type="AlphaFoldDB" id="A0A1I7BPZ5"/>
<sequence>MTSVAVRREVPAGVEDEVVVRLDEALLADGLADVRWLLHDALLAGARRIVVDLSRAHSLGSPALASFLWAHRICRARGGAVVLRGADRRIRDTVHRTGLWRVLQLQSGDGGVGGRRSPAGRDDR</sequence>
<dbReference type="Gene3D" id="3.30.750.24">
    <property type="entry name" value="STAS domain"/>
    <property type="match status" value="1"/>
</dbReference>
<keyword evidence="3" id="KW-1185">Reference proteome</keyword>
<feature type="domain" description="STAS" evidence="1">
    <location>
        <begin position="18"/>
        <end position="99"/>
    </location>
</feature>
<protein>
    <submittedName>
        <fullName evidence="2">STAS domain-containing protein</fullName>
    </submittedName>
</protein>
<name>A0A1I7BPZ5_9ACTN</name>
<evidence type="ECO:0000313" key="2">
    <source>
        <dbReference type="EMBL" id="SFT89252.1"/>
    </source>
</evidence>
<dbReference type="SUPFAM" id="SSF52091">
    <property type="entry name" value="SpoIIaa-like"/>
    <property type="match status" value="1"/>
</dbReference>
<dbReference type="STRING" id="1296565.SAMN05660657_03752"/>
<dbReference type="InterPro" id="IPR058548">
    <property type="entry name" value="MlaB-like_STAS"/>
</dbReference>